<feature type="compositionally biased region" description="Low complexity" evidence="3">
    <location>
        <begin position="61"/>
        <end position="81"/>
    </location>
</feature>
<dbReference type="Proteomes" id="UP001552479">
    <property type="component" value="Unassembled WGS sequence"/>
</dbReference>
<dbReference type="Gene3D" id="3.40.47.10">
    <property type="match status" value="1"/>
</dbReference>
<gene>
    <name evidence="5" type="ORF">AB0L03_29405</name>
</gene>
<keyword evidence="2" id="KW-0511">Multifunctional enzyme</keyword>
<dbReference type="SUPFAM" id="SSF53901">
    <property type="entry name" value="Thiolase-like"/>
    <property type="match status" value="1"/>
</dbReference>
<name>A0ABV3J2R6_9ACTN</name>
<reference evidence="5 6" key="1">
    <citation type="submission" date="2024-06" db="EMBL/GenBank/DDBJ databases">
        <title>The Natural Products Discovery Center: Release of the First 8490 Sequenced Strains for Exploring Actinobacteria Biosynthetic Diversity.</title>
        <authorList>
            <person name="Kalkreuter E."/>
            <person name="Kautsar S.A."/>
            <person name="Yang D."/>
            <person name="Bader C.D."/>
            <person name="Teijaro C.N."/>
            <person name="Fluegel L."/>
            <person name="Davis C.M."/>
            <person name="Simpson J.R."/>
            <person name="Lauterbach L."/>
            <person name="Steele A.D."/>
            <person name="Gui C."/>
            <person name="Meng S."/>
            <person name="Li G."/>
            <person name="Viehrig K."/>
            <person name="Ye F."/>
            <person name="Su P."/>
            <person name="Kiefer A.F."/>
            <person name="Nichols A."/>
            <person name="Cepeda A.J."/>
            <person name="Yan W."/>
            <person name="Fan B."/>
            <person name="Jiang Y."/>
            <person name="Adhikari A."/>
            <person name="Zheng C.-J."/>
            <person name="Schuster L."/>
            <person name="Cowan T.M."/>
            <person name="Smanski M.J."/>
            <person name="Chevrette M.G."/>
            <person name="De Carvalho L.P.S."/>
            <person name="Shen B."/>
        </authorList>
    </citation>
    <scope>NUCLEOTIDE SEQUENCE [LARGE SCALE GENOMIC DNA]</scope>
    <source>
        <strain evidence="5 6">NPDC053791</strain>
    </source>
</reference>
<dbReference type="RefSeq" id="WP_366090173.1">
    <property type="nucleotide sequence ID" value="NZ_JBFASG010000041.1"/>
</dbReference>
<dbReference type="InterPro" id="IPR014030">
    <property type="entry name" value="Ketoacyl_synth_N"/>
</dbReference>
<keyword evidence="1" id="KW-0808">Transferase</keyword>
<dbReference type="EMBL" id="JBFASG010000041">
    <property type="protein sequence ID" value="MEV4926897.1"/>
    <property type="molecule type" value="Genomic_DNA"/>
</dbReference>
<evidence type="ECO:0000256" key="2">
    <source>
        <dbReference type="ARBA" id="ARBA00023268"/>
    </source>
</evidence>
<dbReference type="InterPro" id="IPR050091">
    <property type="entry name" value="PKS_NRPS_Biosynth_Enz"/>
</dbReference>
<dbReference type="Pfam" id="PF00109">
    <property type="entry name" value="ketoacyl-synt"/>
    <property type="match status" value="1"/>
</dbReference>
<accession>A0ABV3J2R6</accession>
<evidence type="ECO:0000259" key="4">
    <source>
        <dbReference type="Pfam" id="PF00109"/>
    </source>
</evidence>
<evidence type="ECO:0000256" key="3">
    <source>
        <dbReference type="SAM" id="MobiDB-lite"/>
    </source>
</evidence>
<dbReference type="PANTHER" id="PTHR43775">
    <property type="entry name" value="FATTY ACID SYNTHASE"/>
    <property type="match status" value="1"/>
</dbReference>
<proteinExistence type="predicted"/>
<sequence>MSLTAQTYWAEHALLDTGVEPGVVIETAALEGPAVTVDTACSSSLVAQHLAAQALRRGAPEAKAGAAAPGSREAAPSSRAATLGHTRTTNDRNPPGTRGTVTFRV</sequence>
<organism evidence="5 6">
    <name type="scientific">Streptomyces roseoverticillatus</name>
    <dbReference type="NCBI Taxonomy" id="66429"/>
    <lineage>
        <taxon>Bacteria</taxon>
        <taxon>Bacillati</taxon>
        <taxon>Actinomycetota</taxon>
        <taxon>Actinomycetes</taxon>
        <taxon>Kitasatosporales</taxon>
        <taxon>Streptomycetaceae</taxon>
        <taxon>Streptomyces</taxon>
    </lineage>
</organism>
<feature type="non-terminal residue" evidence="5">
    <location>
        <position position="105"/>
    </location>
</feature>
<dbReference type="InterPro" id="IPR016039">
    <property type="entry name" value="Thiolase-like"/>
</dbReference>
<protein>
    <submittedName>
        <fullName evidence="5">Beta-ketoacyl synthase N-terminal-like domain-containing protein</fullName>
    </submittedName>
</protein>
<comment type="caution">
    <text evidence="5">The sequence shown here is derived from an EMBL/GenBank/DDBJ whole genome shotgun (WGS) entry which is preliminary data.</text>
</comment>
<dbReference type="PANTHER" id="PTHR43775:SF51">
    <property type="entry name" value="INACTIVE PHENOLPHTHIOCEROL SYNTHESIS POLYKETIDE SYNTHASE TYPE I PKS1-RELATED"/>
    <property type="match status" value="1"/>
</dbReference>
<evidence type="ECO:0000313" key="5">
    <source>
        <dbReference type="EMBL" id="MEV4926897.1"/>
    </source>
</evidence>
<evidence type="ECO:0000256" key="1">
    <source>
        <dbReference type="ARBA" id="ARBA00022679"/>
    </source>
</evidence>
<feature type="region of interest" description="Disordered" evidence="3">
    <location>
        <begin position="57"/>
        <end position="105"/>
    </location>
</feature>
<evidence type="ECO:0000313" key="6">
    <source>
        <dbReference type="Proteomes" id="UP001552479"/>
    </source>
</evidence>
<keyword evidence="6" id="KW-1185">Reference proteome</keyword>
<feature type="domain" description="Beta-ketoacyl synthase-like N-terminal" evidence="4">
    <location>
        <begin position="21"/>
        <end position="59"/>
    </location>
</feature>